<dbReference type="InterPro" id="IPR027417">
    <property type="entry name" value="P-loop_NTPase"/>
</dbReference>
<dbReference type="Gene3D" id="3.40.50.300">
    <property type="entry name" value="P-loop containing nucleotide triphosphate hydrolases"/>
    <property type="match status" value="1"/>
</dbReference>
<evidence type="ECO:0000313" key="1">
    <source>
        <dbReference type="EMBL" id="GIY03885.1"/>
    </source>
</evidence>
<reference evidence="1 2" key="1">
    <citation type="submission" date="2021-06" db="EMBL/GenBank/DDBJ databases">
        <title>Caerostris extrusa draft genome.</title>
        <authorList>
            <person name="Kono N."/>
            <person name="Arakawa K."/>
        </authorList>
    </citation>
    <scope>NUCLEOTIDE SEQUENCE [LARGE SCALE GENOMIC DNA]</scope>
</reference>
<evidence type="ECO:0000313" key="2">
    <source>
        <dbReference type="Proteomes" id="UP001054945"/>
    </source>
</evidence>
<gene>
    <name evidence="1" type="ORF">CEXT_536751</name>
</gene>
<dbReference type="EMBL" id="BPLR01005637">
    <property type="protein sequence ID" value="GIY03885.1"/>
    <property type="molecule type" value="Genomic_DNA"/>
</dbReference>
<proteinExistence type="predicted"/>
<protein>
    <submittedName>
        <fullName evidence="1">Uncharacterized protein</fullName>
    </submittedName>
</protein>
<sequence length="52" mass="5814">MDNQKATSAKFKEWNLNYIKQPECLILAVTPAEQDLATSGCSDKSQRTVDPQ</sequence>
<feature type="non-terminal residue" evidence="1">
    <location>
        <position position="52"/>
    </location>
</feature>
<name>A0AAV4Q371_CAEEX</name>
<accession>A0AAV4Q371</accession>
<dbReference type="Proteomes" id="UP001054945">
    <property type="component" value="Unassembled WGS sequence"/>
</dbReference>
<comment type="caution">
    <text evidence="1">The sequence shown here is derived from an EMBL/GenBank/DDBJ whole genome shotgun (WGS) entry which is preliminary data.</text>
</comment>
<organism evidence="1 2">
    <name type="scientific">Caerostris extrusa</name>
    <name type="common">Bark spider</name>
    <name type="synonym">Caerostris bankana</name>
    <dbReference type="NCBI Taxonomy" id="172846"/>
    <lineage>
        <taxon>Eukaryota</taxon>
        <taxon>Metazoa</taxon>
        <taxon>Ecdysozoa</taxon>
        <taxon>Arthropoda</taxon>
        <taxon>Chelicerata</taxon>
        <taxon>Arachnida</taxon>
        <taxon>Araneae</taxon>
        <taxon>Araneomorphae</taxon>
        <taxon>Entelegynae</taxon>
        <taxon>Araneoidea</taxon>
        <taxon>Araneidae</taxon>
        <taxon>Caerostris</taxon>
    </lineage>
</organism>
<keyword evidence="2" id="KW-1185">Reference proteome</keyword>
<dbReference type="AlphaFoldDB" id="A0AAV4Q371"/>